<accession>A0A4Y9VRP8</accession>
<protein>
    <submittedName>
        <fullName evidence="1">Uncharacterized protein</fullName>
    </submittedName>
</protein>
<keyword evidence="2" id="KW-1185">Reference proteome</keyword>
<sequence length="67" mass="7315">MSTNSLQAVEAMLNESGVQDVKFMFKREAIALPMTDFQDDVADVLAKFHAGKKTVVSALPSEELSIN</sequence>
<proteinExistence type="predicted"/>
<dbReference type="Proteomes" id="UP000297706">
    <property type="component" value="Unassembled WGS sequence"/>
</dbReference>
<dbReference type="AlphaFoldDB" id="A0A4Y9VRP8"/>
<evidence type="ECO:0000313" key="1">
    <source>
        <dbReference type="EMBL" id="TFW71500.1"/>
    </source>
</evidence>
<organism evidence="1 2">
    <name type="scientific">Methylotenera oryzisoli</name>
    <dbReference type="NCBI Taxonomy" id="2080758"/>
    <lineage>
        <taxon>Bacteria</taxon>
        <taxon>Pseudomonadati</taxon>
        <taxon>Pseudomonadota</taxon>
        <taxon>Betaproteobacteria</taxon>
        <taxon>Nitrosomonadales</taxon>
        <taxon>Methylophilaceae</taxon>
        <taxon>Methylotenera</taxon>
    </lineage>
</organism>
<dbReference type="EMBL" id="PQVH01000008">
    <property type="protein sequence ID" value="TFW71500.1"/>
    <property type="molecule type" value="Genomic_DNA"/>
</dbReference>
<evidence type="ECO:0000313" key="2">
    <source>
        <dbReference type="Proteomes" id="UP000297706"/>
    </source>
</evidence>
<reference evidence="1 2" key="1">
    <citation type="submission" date="2018-02" db="EMBL/GenBank/DDBJ databases">
        <title>A novel lanthanide dependent methylotroph, Methylotenera sp. La3113.</title>
        <authorList>
            <person name="Lv H."/>
            <person name="Tani A."/>
        </authorList>
    </citation>
    <scope>NUCLEOTIDE SEQUENCE [LARGE SCALE GENOMIC DNA]</scope>
    <source>
        <strain evidence="1 2">La3113</strain>
    </source>
</reference>
<comment type="caution">
    <text evidence="1">The sequence shown here is derived from an EMBL/GenBank/DDBJ whole genome shotgun (WGS) entry which is preliminary data.</text>
</comment>
<name>A0A4Y9VRP8_9PROT</name>
<dbReference type="RefSeq" id="WP_135277045.1">
    <property type="nucleotide sequence ID" value="NZ_PQVH01000008.1"/>
</dbReference>
<gene>
    <name evidence="1" type="ORF">C3Y98_05225</name>
</gene>